<dbReference type="EMBL" id="CP101988">
    <property type="protein sequence ID" value="UUI74600.1"/>
    <property type="molecule type" value="Genomic_DNA"/>
</dbReference>
<proteinExistence type="predicted"/>
<evidence type="ECO:0000313" key="4">
    <source>
        <dbReference type="Proteomes" id="UP001316189"/>
    </source>
</evidence>
<keyword evidence="1" id="KW-1133">Transmembrane helix</keyword>
<accession>A0ABY5KVV5</accession>
<feature type="domain" description="DUF6286" evidence="2">
    <location>
        <begin position="85"/>
        <end position="182"/>
    </location>
</feature>
<sequence length="192" mass="19945">MSAQHAAPAAQPLRPARAPTGSGAIGFVGPVLAVLTIALGLVLVRDALAVAGVISGDGWVVTVLDAMNGQTRTGWALAGGIVAALLGLWLIVVALRRRRRKALWLRKAAGVGIRPRDVARLARVAADDVDGVLDAKVTAGRRNVNVDVRTTGDPYTRDRVREVVTARLAALAKPPKVSVRARPSSSTSGGMT</sequence>
<organism evidence="3 4">
    <name type="scientific">Cellulomonas chengniuliangii</name>
    <dbReference type="NCBI Taxonomy" id="2968084"/>
    <lineage>
        <taxon>Bacteria</taxon>
        <taxon>Bacillati</taxon>
        <taxon>Actinomycetota</taxon>
        <taxon>Actinomycetes</taxon>
        <taxon>Micrococcales</taxon>
        <taxon>Cellulomonadaceae</taxon>
        <taxon>Cellulomonas</taxon>
    </lineage>
</organism>
<name>A0ABY5KVV5_9CELL</name>
<keyword evidence="1" id="KW-0812">Transmembrane</keyword>
<keyword evidence="1" id="KW-0472">Membrane</keyword>
<evidence type="ECO:0000313" key="3">
    <source>
        <dbReference type="EMBL" id="UUI74600.1"/>
    </source>
</evidence>
<dbReference type="Pfam" id="PF19803">
    <property type="entry name" value="DUF6286"/>
    <property type="match status" value="1"/>
</dbReference>
<dbReference type="InterPro" id="IPR046253">
    <property type="entry name" value="DUF6286"/>
</dbReference>
<gene>
    <name evidence="3" type="ORF">NP064_12455</name>
</gene>
<feature type="transmembrane region" description="Helical" evidence="1">
    <location>
        <begin position="24"/>
        <end position="54"/>
    </location>
</feature>
<evidence type="ECO:0000259" key="2">
    <source>
        <dbReference type="Pfam" id="PF19803"/>
    </source>
</evidence>
<dbReference type="RefSeq" id="WP_227570685.1">
    <property type="nucleotide sequence ID" value="NZ_CP101988.1"/>
</dbReference>
<keyword evidence="4" id="KW-1185">Reference proteome</keyword>
<feature type="transmembrane region" description="Helical" evidence="1">
    <location>
        <begin position="74"/>
        <end position="95"/>
    </location>
</feature>
<dbReference type="Proteomes" id="UP001316189">
    <property type="component" value="Chromosome"/>
</dbReference>
<protein>
    <submittedName>
        <fullName evidence="3">DUF6286 domain-containing protein</fullName>
    </submittedName>
</protein>
<reference evidence="3 4" key="1">
    <citation type="submission" date="2022-07" db="EMBL/GenBank/DDBJ databases">
        <title>Novel species in genus cellulomonas.</title>
        <authorList>
            <person name="Ye L."/>
        </authorList>
    </citation>
    <scope>NUCLEOTIDE SEQUENCE [LARGE SCALE GENOMIC DNA]</scope>
    <source>
        <strain evidence="4">zg-Y338</strain>
    </source>
</reference>
<evidence type="ECO:0000256" key="1">
    <source>
        <dbReference type="SAM" id="Phobius"/>
    </source>
</evidence>